<dbReference type="GO" id="GO:0051536">
    <property type="term" value="F:iron-sulfur cluster binding"/>
    <property type="evidence" value="ECO:0007669"/>
    <property type="project" value="UniProtKB-KW"/>
</dbReference>
<evidence type="ECO:0000256" key="4">
    <source>
        <dbReference type="ARBA" id="ARBA00022630"/>
    </source>
</evidence>
<dbReference type="GO" id="GO:0010181">
    <property type="term" value="F:FMN binding"/>
    <property type="evidence" value="ECO:0007669"/>
    <property type="project" value="InterPro"/>
</dbReference>
<dbReference type="GO" id="GO:0008670">
    <property type="term" value="F:2,4-dienoyl-CoA reductase (NADPH) activity"/>
    <property type="evidence" value="ECO:0007669"/>
    <property type="project" value="TreeGrafter"/>
</dbReference>
<keyword evidence="9" id="KW-0411">Iron-sulfur</keyword>
<evidence type="ECO:0000256" key="8">
    <source>
        <dbReference type="ARBA" id="ARBA00023004"/>
    </source>
</evidence>
<keyword evidence="5" id="KW-0288">FMN</keyword>
<dbReference type="CDD" id="cd02930">
    <property type="entry name" value="DCR_FMN"/>
    <property type="match status" value="1"/>
</dbReference>
<dbReference type="InterPro" id="IPR051793">
    <property type="entry name" value="NADH:flavin_oxidoreductase"/>
</dbReference>
<dbReference type="Gene3D" id="3.40.50.720">
    <property type="entry name" value="NAD(P)-binding Rossmann-like Domain"/>
    <property type="match status" value="1"/>
</dbReference>
<dbReference type="FunFam" id="3.50.50.60:FF:000113">
    <property type="entry name" value="NADPH-dependent 2,4-dienoyl-CoA reductase"/>
    <property type="match status" value="1"/>
</dbReference>
<evidence type="ECO:0000256" key="6">
    <source>
        <dbReference type="ARBA" id="ARBA00022723"/>
    </source>
</evidence>
<dbReference type="SUPFAM" id="SSF51905">
    <property type="entry name" value="FAD/NAD(P)-binding domain"/>
    <property type="match status" value="1"/>
</dbReference>
<dbReference type="Pfam" id="PF00724">
    <property type="entry name" value="Oxidored_FMN"/>
    <property type="match status" value="1"/>
</dbReference>
<dbReference type="PANTHER" id="PTHR42917">
    <property type="entry name" value="2,4-DIENOYL-COA REDUCTASE"/>
    <property type="match status" value="1"/>
</dbReference>
<dbReference type="InterPro" id="IPR036188">
    <property type="entry name" value="FAD/NAD-bd_sf"/>
</dbReference>
<dbReference type="EMBL" id="CP059567">
    <property type="protein sequence ID" value="QMT41166.1"/>
    <property type="molecule type" value="Genomic_DNA"/>
</dbReference>
<dbReference type="PANTHER" id="PTHR42917:SF2">
    <property type="entry name" value="2,4-DIENOYL-COA REDUCTASE [(2E)-ENOYL-COA-PRODUCING]"/>
    <property type="match status" value="1"/>
</dbReference>
<feature type="domain" description="NADH:flavin oxidoreductase/NADH oxidase N-terminal" evidence="10">
    <location>
        <begin position="6"/>
        <end position="329"/>
    </location>
</feature>
<dbReference type="Proteomes" id="UP000514752">
    <property type="component" value="Chromosome"/>
</dbReference>
<feature type="domain" description="FAD/NAD(P)-binding" evidence="11">
    <location>
        <begin position="377"/>
        <end position="636"/>
    </location>
</feature>
<evidence type="ECO:0000256" key="2">
    <source>
        <dbReference type="ARBA" id="ARBA00001966"/>
    </source>
</evidence>
<dbReference type="Gene3D" id="3.20.20.70">
    <property type="entry name" value="Aldolase class I"/>
    <property type="match status" value="1"/>
</dbReference>
<dbReference type="PRINTS" id="PR00368">
    <property type="entry name" value="FADPNR"/>
</dbReference>
<keyword evidence="4" id="KW-0285">Flavoprotein</keyword>
<dbReference type="KEGG" id="nsg:H3L94_03820"/>
<evidence type="ECO:0000256" key="5">
    <source>
        <dbReference type="ARBA" id="ARBA00022643"/>
    </source>
</evidence>
<dbReference type="GO" id="GO:0046872">
    <property type="term" value="F:metal ion binding"/>
    <property type="evidence" value="ECO:0007669"/>
    <property type="project" value="UniProtKB-KW"/>
</dbReference>
<evidence type="ECO:0000313" key="12">
    <source>
        <dbReference type="EMBL" id="QMT41166.1"/>
    </source>
</evidence>
<evidence type="ECO:0000256" key="3">
    <source>
        <dbReference type="ARBA" id="ARBA00011048"/>
    </source>
</evidence>
<evidence type="ECO:0000256" key="1">
    <source>
        <dbReference type="ARBA" id="ARBA00001917"/>
    </source>
</evidence>
<dbReference type="Pfam" id="PF07992">
    <property type="entry name" value="Pyr_redox_2"/>
    <property type="match status" value="1"/>
</dbReference>
<sequence length="673" mass="72886">MSPRPLATPLRINAHHTLRNRVIMGSMHTGFEEHAEGAEHLAAFYAERAKGGAALIITGGIGPNAEGAVFEGGAKLSDESEVAWHRTVTNAVHRHGAKICMQILHTGRYAVSRQPVAPSALPTPINPAKPRALSTEEVRQTVRDYIRCAELAKQAGYDGVEVMGSEGYLINQFIAPATNQRSDEYGGSLDNRHRFAVEIVEGIRRACGEDFLIIFRLSLLDLVRDGSTWEENQVLAAKLETAGADLFNTGIGWHEARIPTIATCVPRAAFAEFTGKLKAVANIPVIATNRINMPQTAEEILGQELADAVCLARPFLADAEWVNKAAAGQDEAINTCIACNQACLDHIFAGKLTSCLVNPFACHELQMPLTPAGQPKNIAVIGAGPAGMAFAETAAKRGHRVTLFDRQDSIGGQLNIAKTIPGKPEFHETIRYFRHALKRDGITLRLNTEVQASDLAGFDEIVLASGIVPRRPPIEGIDHPKVLGYLNVLRDRLPVGKKVAIIGAGGIGFDTAEFLAHSGEDSALHTVQFHRDWQIDTSLEQRGALLSSRPALPQAAREIWLLQRKDGTPGKNLGKTTGWIHRLSLASQGVHLWGGVQYRKIDDEGLHITRDGEDSVLPVDHVVICAGQEPQRELEQSLRALGKPLHIIGGADRAGELDAKRAIRAGTELALEI</sequence>
<comment type="cofactor">
    <cofactor evidence="2">
        <name>[4Fe-4S] cluster</name>
        <dbReference type="ChEBI" id="CHEBI:49883"/>
    </cofactor>
</comment>
<dbReference type="InterPro" id="IPR023753">
    <property type="entry name" value="FAD/NAD-binding_dom"/>
</dbReference>
<comment type="cofactor">
    <cofactor evidence="1">
        <name>FMN</name>
        <dbReference type="ChEBI" id="CHEBI:58210"/>
    </cofactor>
</comment>
<dbReference type="RefSeq" id="WP_182122721.1">
    <property type="nucleotide sequence ID" value="NZ_CP059567.1"/>
</dbReference>
<accession>A0A7D7S5W5</accession>
<evidence type="ECO:0000256" key="9">
    <source>
        <dbReference type="ARBA" id="ARBA00023014"/>
    </source>
</evidence>
<dbReference type="SUPFAM" id="SSF51971">
    <property type="entry name" value="Nucleotide-binding domain"/>
    <property type="match status" value="1"/>
</dbReference>
<reference evidence="12 13" key="1">
    <citation type="submission" date="2020-07" db="EMBL/GenBank/DDBJ databases">
        <title>Genomic diversity of species in the Neisseriaceae family.</title>
        <authorList>
            <person name="Vincent A.T."/>
            <person name="Bernet E."/>
            <person name="Veyrier F.J."/>
        </authorList>
    </citation>
    <scope>NUCLEOTIDE SEQUENCE [LARGE SCALE GENOMIC DNA]</scope>
    <source>
        <strain evidence="12 13">DSM 22244</strain>
    </source>
</reference>
<dbReference type="SUPFAM" id="SSF51395">
    <property type="entry name" value="FMN-linked oxidoreductases"/>
    <property type="match status" value="1"/>
</dbReference>
<dbReference type="PRINTS" id="PR00411">
    <property type="entry name" value="PNDRDTASEI"/>
</dbReference>
<keyword evidence="7" id="KW-0560">Oxidoreductase</keyword>
<keyword evidence="8" id="KW-0408">Iron</keyword>
<evidence type="ECO:0000259" key="11">
    <source>
        <dbReference type="Pfam" id="PF07992"/>
    </source>
</evidence>
<dbReference type="InterPro" id="IPR013785">
    <property type="entry name" value="Aldolase_TIM"/>
</dbReference>
<name>A0A7D7S5W5_9NEIS</name>
<gene>
    <name evidence="12" type="ORF">H3L94_03820</name>
</gene>
<protein>
    <submittedName>
        <fullName evidence="12">NADPH-dependent 2,4-dienoyl-CoA reductase</fullName>
    </submittedName>
</protein>
<dbReference type="GO" id="GO:0033543">
    <property type="term" value="P:fatty acid beta-oxidation, unsaturated, even number, reductase/isomerase pathway"/>
    <property type="evidence" value="ECO:0007669"/>
    <property type="project" value="TreeGrafter"/>
</dbReference>
<evidence type="ECO:0000259" key="10">
    <source>
        <dbReference type="Pfam" id="PF00724"/>
    </source>
</evidence>
<dbReference type="InterPro" id="IPR001155">
    <property type="entry name" value="OxRdtase_FMN_N"/>
</dbReference>
<comment type="similarity">
    <text evidence="3">In the N-terminal section; belongs to the NADH:flavin oxidoreductase/NADH oxidase family.</text>
</comment>
<dbReference type="Gene3D" id="3.50.50.60">
    <property type="entry name" value="FAD/NAD(P)-binding domain"/>
    <property type="match status" value="1"/>
</dbReference>
<keyword evidence="6" id="KW-0479">Metal-binding</keyword>
<evidence type="ECO:0000313" key="13">
    <source>
        <dbReference type="Proteomes" id="UP000514752"/>
    </source>
</evidence>
<dbReference type="AlphaFoldDB" id="A0A7D7S5W5"/>
<evidence type="ECO:0000256" key="7">
    <source>
        <dbReference type="ARBA" id="ARBA00023002"/>
    </source>
</evidence>
<proteinExistence type="inferred from homology"/>
<organism evidence="12 13">
    <name type="scientific">Neisseria shayeganii</name>
    <dbReference type="NCBI Taxonomy" id="607712"/>
    <lineage>
        <taxon>Bacteria</taxon>
        <taxon>Pseudomonadati</taxon>
        <taxon>Pseudomonadota</taxon>
        <taxon>Betaproteobacteria</taxon>
        <taxon>Neisseriales</taxon>
        <taxon>Neisseriaceae</taxon>
        <taxon>Neisseria</taxon>
    </lineage>
</organism>